<dbReference type="EMBL" id="FOGL01000028">
    <property type="protein sequence ID" value="SES25747.1"/>
    <property type="molecule type" value="Genomic_DNA"/>
</dbReference>
<accession>A0A1H9VWL1</accession>
<keyword evidence="2" id="KW-1185">Reference proteome</keyword>
<evidence type="ECO:0000313" key="2">
    <source>
        <dbReference type="Proteomes" id="UP000199687"/>
    </source>
</evidence>
<name>A0A1H9VWL1_9BACI</name>
<evidence type="ECO:0000313" key="1">
    <source>
        <dbReference type="EMBL" id="SES25747.1"/>
    </source>
</evidence>
<organism evidence="1 2">
    <name type="scientific">Gracilibacillus ureilyticus</name>
    <dbReference type="NCBI Taxonomy" id="531814"/>
    <lineage>
        <taxon>Bacteria</taxon>
        <taxon>Bacillati</taxon>
        <taxon>Bacillota</taxon>
        <taxon>Bacilli</taxon>
        <taxon>Bacillales</taxon>
        <taxon>Bacillaceae</taxon>
        <taxon>Gracilibacillus</taxon>
    </lineage>
</organism>
<dbReference type="OrthoDB" id="7854327at2"/>
<proteinExistence type="predicted"/>
<protein>
    <submittedName>
        <fullName evidence="1">Uncharacterized protein</fullName>
    </submittedName>
</protein>
<dbReference type="AlphaFoldDB" id="A0A1H9VWL1"/>
<dbReference type="Proteomes" id="UP000199687">
    <property type="component" value="Unassembled WGS sequence"/>
</dbReference>
<sequence length="120" mass="14044">MFYKKKCFKEAPLAAGMNFDIEEVEPFLNHLSSTVLDSGFKTDEIITIQSEINTMKEDNEVKEIGTFDVKFKGQPAKIRIQAEIHMEDDDKEVVLYMFSNQELVEIIDEEMLKIEEQREF</sequence>
<gene>
    <name evidence="1" type="ORF">SAMN04487944_12837</name>
</gene>
<dbReference type="RefSeq" id="WP_089744208.1">
    <property type="nucleotide sequence ID" value="NZ_FOGL01000028.1"/>
</dbReference>
<reference evidence="1 2" key="1">
    <citation type="submission" date="2016-10" db="EMBL/GenBank/DDBJ databases">
        <authorList>
            <person name="de Groot N.N."/>
        </authorList>
    </citation>
    <scope>NUCLEOTIDE SEQUENCE [LARGE SCALE GENOMIC DNA]</scope>
    <source>
        <strain evidence="1 2">CGMCC 1.7727</strain>
    </source>
</reference>